<feature type="transmembrane region" description="Helical" evidence="1">
    <location>
        <begin position="415"/>
        <end position="442"/>
    </location>
</feature>
<gene>
    <name evidence="2" type="ORF">HQN60_06515</name>
</gene>
<keyword evidence="1" id="KW-0812">Transmembrane</keyword>
<feature type="transmembrane region" description="Helical" evidence="1">
    <location>
        <begin position="195"/>
        <end position="217"/>
    </location>
</feature>
<sequence length="445" mass="49533">MSKTKPSHFYAVVWRWHFYAGLLVIPVLMLLAVTGAIYLFKPQLDPLLYPQLLLVSPAKQAVTADAMVVTLKHNYPAMQVTKYTPAEQIDRSAQFKIQLADGAERLVFIDPYRNQILGEQDFAWTLQGIALRLHGELLLGPWGDALIELAASWSILLVLSGLYLWWPSKSGVWGTLLPRLGAGKRVVWRDLHAVGGFWCSGILLFLLVTGLPWTGIWGEKFAEVWQRYPSALWAQLPESTPLTRSLNSTLDKAVPWAVEATPLPHSEHAVHQSQPLAATALSLTQIQGLARKLNMQPGLSISPPKDAKGVYTLSLAVDDPVQQRTLHLDQYSGKVLADIRFAEYGWVPKAVEYGIAIHEGKYFGLPNQLLMLLACVLLILISISGVVMWLKRRPVGQLAAPKTLQSLLHWKTGSLILLVLALLLPMVFISVLLVFTLDFLLLRRA</sequence>
<feature type="transmembrane region" description="Helical" evidence="1">
    <location>
        <begin position="145"/>
        <end position="166"/>
    </location>
</feature>
<keyword evidence="1" id="KW-0472">Membrane</keyword>
<keyword evidence="1" id="KW-1133">Transmembrane helix</keyword>
<dbReference type="AlphaFoldDB" id="A0A6M8SQH2"/>
<dbReference type="Proteomes" id="UP000504844">
    <property type="component" value="Chromosome"/>
</dbReference>
<dbReference type="PANTHER" id="PTHR34219:SF1">
    <property type="entry name" value="PEPSY DOMAIN-CONTAINING PROTEIN"/>
    <property type="match status" value="1"/>
</dbReference>
<proteinExistence type="predicted"/>
<feature type="transmembrane region" description="Helical" evidence="1">
    <location>
        <begin position="16"/>
        <end position="40"/>
    </location>
</feature>
<dbReference type="EMBL" id="CP054143">
    <property type="protein sequence ID" value="QKJ66378.1"/>
    <property type="molecule type" value="Genomic_DNA"/>
</dbReference>
<evidence type="ECO:0000313" key="2">
    <source>
        <dbReference type="EMBL" id="QKJ66378.1"/>
    </source>
</evidence>
<dbReference type="PANTHER" id="PTHR34219">
    <property type="entry name" value="IRON-REGULATED INNER MEMBRANE PROTEIN-RELATED"/>
    <property type="match status" value="1"/>
</dbReference>
<evidence type="ECO:0000313" key="3">
    <source>
        <dbReference type="Proteomes" id="UP000504844"/>
    </source>
</evidence>
<protein>
    <submittedName>
        <fullName evidence="2">PepSY domain-containing protein</fullName>
    </submittedName>
</protein>
<name>A0A6M8SQH2_9NEIS</name>
<dbReference type="Pfam" id="PF03929">
    <property type="entry name" value="PepSY_TM"/>
    <property type="match status" value="1"/>
</dbReference>
<keyword evidence="3" id="KW-1185">Reference proteome</keyword>
<reference evidence="2 3" key="1">
    <citation type="submission" date="2020-05" db="EMBL/GenBank/DDBJ databases">
        <title>Complete genome sequence of Deefgea sp. D17.</title>
        <authorList>
            <person name="Bae J.-W."/>
            <person name="Han J.E."/>
        </authorList>
    </citation>
    <scope>NUCLEOTIDE SEQUENCE [LARGE SCALE GENOMIC DNA]</scope>
    <source>
        <strain evidence="2 3">D17</strain>
    </source>
</reference>
<organism evidence="2 3">
    <name type="scientific">Deefgea piscis</name>
    <dbReference type="NCBI Taxonomy" id="2739061"/>
    <lineage>
        <taxon>Bacteria</taxon>
        <taxon>Pseudomonadati</taxon>
        <taxon>Pseudomonadota</taxon>
        <taxon>Betaproteobacteria</taxon>
        <taxon>Neisseriales</taxon>
        <taxon>Chitinibacteraceae</taxon>
        <taxon>Deefgea</taxon>
    </lineage>
</organism>
<dbReference type="RefSeq" id="WP_173532882.1">
    <property type="nucleotide sequence ID" value="NZ_CP054143.1"/>
</dbReference>
<dbReference type="InterPro" id="IPR005625">
    <property type="entry name" value="PepSY-ass_TM"/>
</dbReference>
<feature type="transmembrane region" description="Helical" evidence="1">
    <location>
        <begin position="369"/>
        <end position="390"/>
    </location>
</feature>
<evidence type="ECO:0000256" key="1">
    <source>
        <dbReference type="SAM" id="Phobius"/>
    </source>
</evidence>
<dbReference type="KEGG" id="dee:HQN60_06515"/>
<accession>A0A6M8SQH2</accession>